<evidence type="ECO:0000313" key="2">
    <source>
        <dbReference type="EMBL" id="REE87500.1"/>
    </source>
</evidence>
<evidence type="ECO:0000313" key="3">
    <source>
        <dbReference type="Proteomes" id="UP000256304"/>
    </source>
</evidence>
<dbReference type="EMBL" id="QTTN01000009">
    <property type="protein sequence ID" value="REE87500.1"/>
    <property type="molecule type" value="Genomic_DNA"/>
</dbReference>
<dbReference type="AlphaFoldDB" id="A0A3D9SDM6"/>
<dbReference type="OrthoDB" id="2639081at2"/>
<evidence type="ECO:0000256" key="1">
    <source>
        <dbReference type="SAM" id="MobiDB-lite"/>
    </source>
</evidence>
<dbReference type="Proteomes" id="UP000256304">
    <property type="component" value="Unassembled WGS sequence"/>
</dbReference>
<dbReference type="RefSeq" id="WP_116188939.1">
    <property type="nucleotide sequence ID" value="NZ_QTTN01000009.1"/>
</dbReference>
<feature type="region of interest" description="Disordered" evidence="1">
    <location>
        <begin position="70"/>
        <end position="98"/>
    </location>
</feature>
<name>A0A3D9SDM6_9BACL</name>
<reference evidence="2 3" key="1">
    <citation type="submission" date="2018-08" db="EMBL/GenBank/DDBJ databases">
        <title>Genomic Encyclopedia of Type Strains, Phase III (KMG-III): the genomes of soil and plant-associated and newly described type strains.</title>
        <authorList>
            <person name="Whitman W."/>
        </authorList>
    </citation>
    <scope>NUCLEOTIDE SEQUENCE [LARGE SCALE GENOMIC DNA]</scope>
    <source>
        <strain evidence="2 3">CGMCC 1.10966</strain>
    </source>
</reference>
<sequence length="142" mass="15436">MQPIYPLNEETIKQFCGMPVCVVTNEGTRHVGILSRCHGGRIMLNESEAGTKQQTVGHTTVGQLGKVTNTKVKKKKGGKPGKAAVEGKAHKSQSKEAAQTQAYYPYDPYYNGDPYYGGGFNPFFGDAIAFDLASLAFLFLLI</sequence>
<keyword evidence="3" id="KW-1185">Reference proteome</keyword>
<gene>
    <name evidence="2" type="ORF">A8990_109146</name>
</gene>
<comment type="caution">
    <text evidence="2">The sequence shown here is derived from an EMBL/GenBank/DDBJ whole genome shotgun (WGS) entry which is preliminary data.</text>
</comment>
<accession>A0A3D9SDM6</accession>
<organism evidence="2 3">
    <name type="scientific">Paenibacillus taihuensis</name>
    <dbReference type="NCBI Taxonomy" id="1156355"/>
    <lineage>
        <taxon>Bacteria</taxon>
        <taxon>Bacillati</taxon>
        <taxon>Bacillota</taxon>
        <taxon>Bacilli</taxon>
        <taxon>Bacillales</taxon>
        <taxon>Paenibacillaceae</taxon>
        <taxon>Paenibacillus</taxon>
    </lineage>
</organism>
<proteinExistence type="predicted"/>
<protein>
    <submittedName>
        <fullName evidence="2">Uncharacterized protein</fullName>
    </submittedName>
</protein>